<dbReference type="EMBL" id="CP089982">
    <property type="protein sequence ID" value="WXA97830.1"/>
    <property type="molecule type" value="Genomic_DNA"/>
</dbReference>
<gene>
    <name evidence="4" type="ORF">LZC95_13425</name>
</gene>
<dbReference type="PANTHER" id="PTHR42942:SF1">
    <property type="entry name" value="ALKYLTRANSFERASE-LIKE PROTEIN 1"/>
    <property type="match status" value="1"/>
</dbReference>
<protein>
    <submittedName>
        <fullName evidence="4">MGMT family protein</fullName>
    </submittedName>
</protein>
<evidence type="ECO:0000256" key="1">
    <source>
        <dbReference type="ARBA" id="ARBA00022763"/>
    </source>
</evidence>
<dbReference type="Gene3D" id="1.10.10.10">
    <property type="entry name" value="Winged helix-like DNA-binding domain superfamily/Winged helix DNA-binding domain"/>
    <property type="match status" value="1"/>
</dbReference>
<evidence type="ECO:0000313" key="4">
    <source>
        <dbReference type="EMBL" id="WXA97830.1"/>
    </source>
</evidence>
<dbReference type="InterPro" id="IPR036388">
    <property type="entry name" value="WH-like_DNA-bd_sf"/>
</dbReference>
<reference evidence="4 5" key="1">
    <citation type="submission" date="2021-12" db="EMBL/GenBank/DDBJ databases">
        <title>Discovery of the Pendulisporaceae a myxobacterial family with distinct sporulation behavior and unique specialized metabolism.</title>
        <authorList>
            <person name="Garcia R."/>
            <person name="Popoff A."/>
            <person name="Bader C.D."/>
            <person name="Loehr J."/>
            <person name="Walesch S."/>
            <person name="Walt C."/>
            <person name="Boldt J."/>
            <person name="Bunk B."/>
            <person name="Haeckl F.J.F.P.J."/>
            <person name="Gunesch A.P."/>
            <person name="Birkelbach J."/>
            <person name="Nuebel U."/>
            <person name="Pietschmann T."/>
            <person name="Bach T."/>
            <person name="Mueller R."/>
        </authorList>
    </citation>
    <scope>NUCLEOTIDE SEQUENCE [LARGE SCALE GENOMIC DNA]</scope>
    <source>
        <strain evidence="4 5">MSr12523</strain>
    </source>
</reference>
<dbReference type="InterPro" id="IPR014048">
    <property type="entry name" value="MethylDNA_cys_MeTrfase_DNA-bd"/>
</dbReference>
<organism evidence="4 5">
    <name type="scientific">Pendulispora brunnea</name>
    <dbReference type="NCBI Taxonomy" id="2905690"/>
    <lineage>
        <taxon>Bacteria</taxon>
        <taxon>Pseudomonadati</taxon>
        <taxon>Myxococcota</taxon>
        <taxon>Myxococcia</taxon>
        <taxon>Myxococcales</taxon>
        <taxon>Sorangiineae</taxon>
        <taxon>Pendulisporaceae</taxon>
        <taxon>Pendulispora</taxon>
    </lineage>
</organism>
<accession>A0ABZ2KGM7</accession>
<dbReference type="PANTHER" id="PTHR42942">
    <property type="entry name" value="6-O-METHYLGUANINE DNA METHYLTRANSFERASE"/>
    <property type="match status" value="1"/>
</dbReference>
<feature type="compositionally biased region" description="Basic residues" evidence="2">
    <location>
        <begin position="114"/>
        <end position="137"/>
    </location>
</feature>
<name>A0ABZ2KGM7_9BACT</name>
<dbReference type="RefSeq" id="WP_394848449.1">
    <property type="nucleotide sequence ID" value="NZ_CP089982.1"/>
</dbReference>
<dbReference type="InterPro" id="IPR036217">
    <property type="entry name" value="MethylDNA_cys_MeTrfase_DNAb"/>
</dbReference>
<feature type="domain" description="Methylated-DNA-[protein]-cysteine S-methyltransferase DNA binding" evidence="3">
    <location>
        <begin position="12"/>
        <end position="89"/>
    </location>
</feature>
<dbReference type="CDD" id="cd06445">
    <property type="entry name" value="ATase"/>
    <property type="match status" value="1"/>
</dbReference>
<feature type="region of interest" description="Disordered" evidence="2">
    <location>
        <begin position="101"/>
        <end position="137"/>
    </location>
</feature>
<dbReference type="SUPFAM" id="SSF46767">
    <property type="entry name" value="Methylated DNA-protein cysteine methyltransferase, C-terminal domain"/>
    <property type="match status" value="1"/>
</dbReference>
<sequence length="137" mass="15382">MPKKPAKETPPFERVWEILQRIPRGKVITYGQVSQMIDRRLTPVGVGWAIRAAPDGAIPWQRVVNGRGGISTDGEHPGLQRTILEKEGVRFNRDGTIDLERYGWLSEEETPPPRAKKGPKKAPKKSLKKPAKKRAKA</sequence>
<dbReference type="InterPro" id="IPR052520">
    <property type="entry name" value="ATL_DNA_repair"/>
</dbReference>
<dbReference type="Proteomes" id="UP001379533">
    <property type="component" value="Chromosome"/>
</dbReference>
<dbReference type="Pfam" id="PF01035">
    <property type="entry name" value="DNA_binding_1"/>
    <property type="match status" value="1"/>
</dbReference>
<evidence type="ECO:0000259" key="3">
    <source>
        <dbReference type="Pfam" id="PF01035"/>
    </source>
</evidence>
<keyword evidence="1" id="KW-0227">DNA damage</keyword>
<proteinExistence type="predicted"/>
<evidence type="ECO:0000256" key="2">
    <source>
        <dbReference type="SAM" id="MobiDB-lite"/>
    </source>
</evidence>
<evidence type="ECO:0000313" key="5">
    <source>
        <dbReference type="Proteomes" id="UP001379533"/>
    </source>
</evidence>
<keyword evidence="5" id="KW-1185">Reference proteome</keyword>